<protein>
    <submittedName>
        <fullName evidence="2">Uncharacterized protein</fullName>
    </submittedName>
</protein>
<sequence>MYSKSALGSYENCQPVVQSCADIRSLSKITMELMQGYCKENGRVGVDDLVRWPADSRAVDFLSVTADTSDLALLSNHPLLKLPWNPRFVANVIRNFAAESAGQKRNPSERLGVSVQPSDVRLNPGKNDPYRWKFIPGEEETLKPIFAKNLSDHSTGIYQLLCYGVGKRFEAVPAENATPPFQSATTLLPTGTSFTDTIENLSEENGKLCKEVDDLKRRLEVEENTRWKMEEENRQMQVSQAELQFQLQQLLGFVENLRVNVSNYCRGMDQVVPLLEELKRCGIENIGHK</sequence>
<feature type="coiled-coil region" evidence="1">
    <location>
        <begin position="198"/>
        <end position="249"/>
    </location>
</feature>
<gene>
    <name evidence="2" type="ORF">PoMZ_13656</name>
</gene>
<name>A0A4P7NW07_PYROR</name>
<dbReference type="SUPFAM" id="SSF90257">
    <property type="entry name" value="Myosin rod fragments"/>
    <property type="match status" value="1"/>
</dbReference>
<accession>A0A4P7NW07</accession>
<dbReference type="Proteomes" id="UP000294847">
    <property type="component" value="Chromosome 7"/>
</dbReference>
<evidence type="ECO:0000256" key="1">
    <source>
        <dbReference type="SAM" id="Coils"/>
    </source>
</evidence>
<dbReference type="EMBL" id="CP034210">
    <property type="protein sequence ID" value="QBZ66673.1"/>
    <property type="molecule type" value="Genomic_DNA"/>
</dbReference>
<dbReference type="AlphaFoldDB" id="A0A4P7NW07"/>
<evidence type="ECO:0000313" key="2">
    <source>
        <dbReference type="EMBL" id="QBZ66673.1"/>
    </source>
</evidence>
<evidence type="ECO:0000313" key="3">
    <source>
        <dbReference type="Proteomes" id="UP000294847"/>
    </source>
</evidence>
<reference evidence="2 3" key="1">
    <citation type="journal article" date="2019" name="Mol. Biol. Evol.">
        <title>Blast fungal genomes show frequent chromosomal changes, gene gains and losses, and effector gene turnover.</title>
        <authorList>
            <person name="Gomez Luciano L.B."/>
            <person name="Jason Tsai I."/>
            <person name="Chuma I."/>
            <person name="Tosa Y."/>
            <person name="Chen Y.H."/>
            <person name="Li J.Y."/>
            <person name="Li M.Y."/>
            <person name="Jade Lu M.Y."/>
            <person name="Nakayashiki H."/>
            <person name="Li W.H."/>
        </authorList>
    </citation>
    <scope>NUCLEOTIDE SEQUENCE [LARGE SCALE GENOMIC DNA]</scope>
    <source>
        <strain evidence="2">MZ5-1-6</strain>
    </source>
</reference>
<proteinExistence type="predicted"/>
<keyword evidence="1" id="KW-0175">Coiled coil</keyword>
<organism evidence="2 3">
    <name type="scientific">Pyricularia oryzae</name>
    <name type="common">Rice blast fungus</name>
    <name type="synonym">Magnaporthe oryzae</name>
    <dbReference type="NCBI Taxonomy" id="318829"/>
    <lineage>
        <taxon>Eukaryota</taxon>
        <taxon>Fungi</taxon>
        <taxon>Dikarya</taxon>
        <taxon>Ascomycota</taxon>
        <taxon>Pezizomycotina</taxon>
        <taxon>Sordariomycetes</taxon>
        <taxon>Sordariomycetidae</taxon>
        <taxon>Magnaporthales</taxon>
        <taxon>Pyriculariaceae</taxon>
        <taxon>Pyricularia</taxon>
    </lineage>
</organism>